<dbReference type="GO" id="GO:0045892">
    <property type="term" value="P:negative regulation of DNA-templated transcription"/>
    <property type="evidence" value="ECO:0007669"/>
    <property type="project" value="TreeGrafter"/>
</dbReference>
<evidence type="ECO:0000256" key="4">
    <source>
        <dbReference type="SAM" id="MobiDB-lite"/>
    </source>
</evidence>
<dbReference type="AlphaFoldDB" id="A0A918QGC5"/>
<feature type="domain" description="IclR-ED" evidence="6">
    <location>
        <begin position="97"/>
        <end position="278"/>
    </location>
</feature>
<dbReference type="PROSITE" id="PS51078">
    <property type="entry name" value="ICLR_ED"/>
    <property type="match status" value="1"/>
</dbReference>
<evidence type="ECO:0000313" key="7">
    <source>
        <dbReference type="EMBL" id="GGZ44288.1"/>
    </source>
</evidence>
<comment type="caution">
    <text evidence="7">The sequence shown here is derived from an EMBL/GenBank/DDBJ whole genome shotgun (WGS) entry which is preliminary data.</text>
</comment>
<dbReference type="RefSeq" id="WP_189488807.1">
    <property type="nucleotide sequence ID" value="NZ_BMZB01000007.1"/>
</dbReference>
<protein>
    <submittedName>
        <fullName evidence="7">IclR family transcriptional regulator</fullName>
    </submittedName>
</protein>
<organism evidence="7 8">
    <name type="scientific">Asticcacaulis endophyticus</name>
    <dbReference type="NCBI Taxonomy" id="1395890"/>
    <lineage>
        <taxon>Bacteria</taxon>
        <taxon>Pseudomonadati</taxon>
        <taxon>Pseudomonadota</taxon>
        <taxon>Alphaproteobacteria</taxon>
        <taxon>Caulobacterales</taxon>
        <taxon>Caulobacteraceae</taxon>
        <taxon>Asticcacaulis</taxon>
    </lineage>
</organism>
<reference evidence="7" key="1">
    <citation type="journal article" date="2014" name="Int. J. Syst. Evol. Microbiol.">
        <title>Complete genome sequence of Corynebacterium casei LMG S-19264T (=DSM 44701T), isolated from a smear-ripened cheese.</title>
        <authorList>
            <consortium name="US DOE Joint Genome Institute (JGI-PGF)"/>
            <person name="Walter F."/>
            <person name="Albersmeier A."/>
            <person name="Kalinowski J."/>
            <person name="Ruckert C."/>
        </authorList>
    </citation>
    <scope>NUCLEOTIDE SEQUENCE</scope>
    <source>
        <strain evidence="7">KCTC 32296</strain>
    </source>
</reference>
<dbReference type="PANTHER" id="PTHR30136:SF24">
    <property type="entry name" value="HTH-TYPE TRANSCRIPTIONAL REPRESSOR ALLR"/>
    <property type="match status" value="1"/>
</dbReference>
<dbReference type="PROSITE" id="PS51077">
    <property type="entry name" value="HTH_ICLR"/>
    <property type="match status" value="1"/>
</dbReference>
<dbReference type="InterPro" id="IPR029016">
    <property type="entry name" value="GAF-like_dom_sf"/>
</dbReference>
<evidence type="ECO:0000259" key="5">
    <source>
        <dbReference type="PROSITE" id="PS51077"/>
    </source>
</evidence>
<dbReference type="InterPro" id="IPR036390">
    <property type="entry name" value="WH_DNA-bd_sf"/>
</dbReference>
<dbReference type="Pfam" id="PF09339">
    <property type="entry name" value="HTH_IclR"/>
    <property type="match status" value="1"/>
</dbReference>
<evidence type="ECO:0000256" key="2">
    <source>
        <dbReference type="ARBA" id="ARBA00023125"/>
    </source>
</evidence>
<sequence>MTQAIKTDILADAPETPAETPSETKHEVAEGGAKAGAMTLMKGLDVLSRVAKGDNTLGKMSKSLGLNKTTVHRLATTLVEASFLNFSQRDGYSLGTKLLELGYAAQQQITLTRVSHDYLRQLSADTGDTVNLGVLDRHQVHYIDKIPGTRRIEVRCIVGERQLLRHTGLGKALLMDESEDVLREVYMREAAETPRYRYDLKGWLEVMKDYRQRGYTMDLDENEDHVRCVAAPIRDMNNHIIAAISVSSAAQYMDDARIDTLSRYVRDTATAISHEFGFKGQI</sequence>
<dbReference type="Gene3D" id="3.30.450.40">
    <property type="match status" value="1"/>
</dbReference>
<keyword evidence="2" id="KW-0238">DNA-binding</keyword>
<keyword evidence="3" id="KW-0804">Transcription</keyword>
<evidence type="ECO:0000256" key="3">
    <source>
        <dbReference type="ARBA" id="ARBA00023163"/>
    </source>
</evidence>
<accession>A0A918QGC5</accession>
<proteinExistence type="predicted"/>
<feature type="region of interest" description="Disordered" evidence="4">
    <location>
        <begin position="1"/>
        <end position="26"/>
    </location>
</feature>
<dbReference type="GO" id="GO:0003677">
    <property type="term" value="F:DNA binding"/>
    <property type="evidence" value="ECO:0007669"/>
    <property type="project" value="UniProtKB-KW"/>
</dbReference>
<dbReference type="SUPFAM" id="SSF55781">
    <property type="entry name" value="GAF domain-like"/>
    <property type="match status" value="1"/>
</dbReference>
<dbReference type="Proteomes" id="UP000662572">
    <property type="component" value="Unassembled WGS sequence"/>
</dbReference>
<dbReference type="PANTHER" id="PTHR30136">
    <property type="entry name" value="HELIX-TURN-HELIX TRANSCRIPTIONAL REGULATOR, ICLR FAMILY"/>
    <property type="match status" value="1"/>
</dbReference>
<dbReference type="InterPro" id="IPR014757">
    <property type="entry name" value="Tscrpt_reg_IclR_C"/>
</dbReference>
<dbReference type="Gene3D" id="1.10.10.10">
    <property type="entry name" value="Winged helix-like DNA-binding domain superfamily/Winged helix DNA-binding domain"/>
    <property type="match status" value="1"/>
</dbReference>
<keyword evidence="8" id="KW-1185">Reference proteome</keyword>
<name>A0A918QGC5_9CAUL</name>
<dbReference type="SUPFAM" id="SSF46785">
    <property type="entry name" value="Winged helix' DNA-binding domain"/>
    <property type="match status" value="1"/>
</dbReference>
<dbReference type="GO" id="GO:0003700">
    <property type="term" value="F:DNA-binding transcription factor activity"/>
    <property type="evidence" value="ECO:0007669"/>
    <property type="project" value="TreeGrafter"/>
</dbReference>
<evidence type="ECO:0000256" key="1">
    <source>
        <dbReference type="ARBA" id="ARBA00023015"/>
    </source>
</evidence>
<keyword evidence="1" id="KW-0805">Transcription regulation</keyword>
<dbReference type="InterPro" id="IPR036388">
    <property type="entry name" value="WH-like_DNA-bd_sf"/>
</dbReference>
<reference evidence="7" key="2">
    <citation type="submission" date="2020-09" db="EMBL/GenBank/DDBJ databases">
        <authorList>
            <person name="Sun Q."/>
            <person name="Kim S."/>
        </authorList>
    </citation>
    <scope>NUCLEOTIDE SEQUENCE</scope>
    <source>
        <strain evidence="7">KCTC 32296</strain>
    </source>
</reference>
<gene>
    <name evidence="7" type="ORF">GCM10011273_33790</name>
</gene>
<dbReference type="InterPro" id="IPR050707">
    <property type="entry name" value="HTH_MetabolicPath_Reg"/>
</dbReference>
<evidence type="ECO:0000259" key="6">
    <source>
        <dbReference type="PROSITE" id="PS51078"/>
    </source>
</evidence>
<dbReference type="Pfam" id="PF01614">
    <property type="entry name" value="IclR_C"/>
    <property type="match status" value="1"/>
</dbReference>
<dbReference type="EMBL" id="BMZB01000007">
    <property type="protein sequence ID" value="GGZ44288.1"/>
    <property type="molecule type" value="Genomic_DNA"/>
</dbReference>
<dbReference type="InterPro" id="IPR005471">
    <property type="entry name" value="Tscrpt_reg_IclR_N"/>
</dbReference>
<dbReference type="SMART" id="SM00346">
    <property type="entry name" value="HTH_ICLR"/>
    <property type="match status" value="1"/>
</dbReference>
<feature type="domain" description="HTH iclR-type" evidence="5">
    <location>
        <begin position="37"/>
        <end position="96"/>
    </location>
</feature>
<evidence type="ECO:0000313" key="8">
    <source>
        <dbReference type="Proteomes" id="UP000662572"/>
    </source>
</evidence>